<dbReference type="Proteomes" id="UP000777438">
    <property type="component" value="Unassembled WGS sequence"/>
</dbReference>
<keyword evidence="3" id="KW-1185">Reference proteome</keyword>
<dbReference type="PROSITE" id="PS50006">
    <property type="entry name" value="FHA_DOMAIN"/>
    <property type="match status" value="1"/>
</dbReference>
<sequence>MSNTNTSNVIAWLVPTARGSFADKATHLITNIFRTVATDSSPLLASRLPNLVTSKPAKAIQLSFDQAPKRPGSFVLGSDPLRCDVVLPSLPGIASRHCEVSFDAEGRLVLNDFSDRGTQVWYDWESNGDQTDYTWLLSSGCSHGFPSTVQRITIDIQGVRFQLVVNDHSADWDAYRTNVEAFVKQPSWTDGLTSGWDRTSVNPVVPLFSSIPSFQHIFVKSIGEEPSGEMYLWNLSRPWEPMVKAAA</sequence>
<protein>
    <recommendedName>
        <fullName evidence="1">FHA domain-containing protein</fullName>
    </recommendedName>
</protein>
<dbReference type="AlphaFoldDB" id="A0A9P9AUH4"/>
<organism evidence="2 3">
    <name type="scientific">Thelonectria olida</name>
    <dbReference type="NCBI Taxonomy" id="1576542"/>
    <lineage>
        <taxon>Eukaryota</taxon>
        <taxon>Fungi</taxon>
        <taxon>Dikarya</taxon>
        <taxon>Ascomycota</taxon>
        <taxon>Pezizomycotina</taxon>
        <taxon>Sordariomycetes</taxon>
        <taxon>Hypocreomycetidae</taxon>
        <taxon>Hypocreales</taxon>
        <taxon>Nectriaceae</taxon>
        <taxon>Thelonectria</taxon>
    </lineage>
</organism>
<reference evidence="2 3" key="1">
    <citation type="journal article" date="2021" name="Nat. Commun.">
        <title>Genetic determinants of endophytism in the Arabidopsis root mycobiome.</title>
        <authorList>
            <person name="Mesny F."/>
            <person name="Miyauchi S."/>
            <person name="Thiergart T."/>
            <person name="Pickel B."/>
            <person name="Atanasova L."/>
            <person name="Karlsson M."/>
            <person name="Huettel B."/>
            <person name="Barry K.W."/>
            <person name="Haridas S."/>
            <person name="Chen C."/>
            <person name="Bauer D."/>
            <person name="Andreopoulos W."/>
            <person name="Pangilinan J."/>
            <person name="LaButti K."/>
            <person name="Riley R."/>
            <person name="Lipzen A."/>
            <person name="Clum A."/>
            <person name="Drula E."/>
            <person name="Henrissat B."/>
            <person name="Kohler A."/>
            <person name="Grigoriev I.V."/>
            <person name="Martin F.M."/>
            <person name="Hacquard S."/>
        </authorList>
    </citation>
    <scope>NUCLEOTIDE SEQUENCE [LARGE SCALE GENOMIC DNA]</scope>
    <source>
        <strain evidence="2 3">MPI-CAGE-CH-0241</strain>
    </source>
</reference>
<dbReference type="InterPro" id="IPR008984">
    <property type="entry name" value="SMAD_FHA_dom_sf"/>
</dbReference>
<dbReference type="Gene3D" id="2.60.200.20">
    <property type="match status" value="1"/>
</dbReference>
<dbReference type="CDD" id="cd00060">
    <property type="entry name" value="FHA"/>
    <property type="match status" value="1"/>
</dbReference>
<dbReference type="EMBL" id="JAGPYM010000003">
    <property type="protein sequence ID" value="KAH6897337.1"/>
    <property type="molecule type" value="Genomic_DNA"/>
</dbReference>
<dbReference type="Pfam" id="PF00498">
    <property type="entry name" value="FHA"/>
    <property type="match status" value="1"/>
</dbReference>
<dbReference type="InterPro" id="IPR000253">
    <property type="entry name" value="FHA_dom"/>
</dbReference>
<evidence type="ECO:0000259" key="1">
    <source>
        <dbReference type="PROSITE" id="PS50006"/>
    </source>
</evidence>
<feature type="domain" description="FHA" evidence="1">
    <location>
        <begin position="74"/>
        <end position="120"/>
    </location>
</feature>
<dbReference type="SUPFAM" id="SSF49879">
    <property type="entry name" value="SMAD/FHA domain"/>
    <property type="match status" value="1"/>
</dbReference>
<comment type="caution">
    <text evidence="2">The sequence shown here is derived from an EMBL/GenBank/DDBJ whole genome shotgun (WGS) entry which is preliminary data.</text>
</comment>
<evidence type="ECO:0000313" key="3">
    <source>
        <dbReference type="Proteomes" id="UP000777438"/>
    </source>
</evidence>
<evidence type="ECO:0000313" key="2">
    <source>
        <dbReference type="EMBL" id="KAH6897337.1"/>
    </source>
</evidence>
<accession>A0A9P9AUH4</accession>
<proteinExistence type="predicted"/>
<gene>
    <name evidence="2" type="ORF">B0T10DRAFT_182726</name>
</gene>
<dbReference type="OrthoDB" id="10252171at2759"/>
<name>A0A9P9AUH4_9HYPO</name>